<reference evidence="2" key="1">
    <citation type="submission" date="2022-10" db="EMBL/GenBank/DDBJ databases">
        <title>The WGS of Solirubrobacter ginsenosidimutans DSM 21036.</title>
        <authorList>
            <person name="Jiang Z."/>
        </authorList>
    </citation>
    <scope>NUCLEOTIDE SEQUENCE</scope>
    <source>
        <strain evidence="2">DSM 21036</strain>
    </source>
</reference>
<dbReference type="Proteomes" id="UP001149140">
    <property type="component" value="Unassembled WGS sequence"/>
</dbReference>
<dbReference type="GO" id="GO:0016042">
    <property type="term" value="P:lipid catabolic process"/>
    <property type="evidence" value="ECO:0007669"/>
    <property type="project" value="InterPro"/>
</dbReference>
<dbReference type="Gene3D" id="3.40.50.1820">
    <property type="entry name" value="alpha/beta hydrolase"/>
    <property type="match status" value="2"/>
</dbReference>
<evidence type="ECO:0000256" key="1">
    <source>
        <dbReference type="SAM" id="SignalP"/>
    </source>
</evidence>
<dbReference type="EMBL" id="JAPDOD010000018">
    <property type="protein sequence ID" value="MDA0162402.1"/>
    <property type="molecule type" value="Genomic_DNA"/>
</dbReference>
<protein>
    <submittedName>
        <fullName evidence="2">Lipase family protein</fullName>
    </submittedName>
</protein>
<dbReference type="PIRSF" id="PIRSF029171">
    <property type="entry name" value="Esterase_LipA"/>
    <property type="match status" value="1"/>
</dbReference>
<gene>
    <name evidence="2" type="ORF">OM076_19170</name>
</gene>
<dbReference type="RefSeq" id="WP_270041642.1">
    <property type="nucleotide sequence ID" value="NZ_JAPDOD010000018.1"/>
</dbReference>
<evidence type="ECO:0000313" key="3">
    <source>
        <dbReference type="Proteomes" id="UP001149140"/>
    </source>
</evidence>
<accession>A0A9X3MU09</accession>
<organism evidence="2 3">
    <name type="scientific">Solirubrobacter ginsenosidimutans</name>
    <dbReference type="NCBI Taxonomy" id="490573"/>
    <lineage>
        <taxon>Bacteria</taxon>
        <taxon>Bacillati</taxon>
        <taxon>Actinomycetota</taxon>
        <taxon>Thermoleophilia</taxon>
        <taxon>Solirubrobacterales</taxon>
        <taxon>Solirubrobacteraceae</taxon>
        <taxon>Solirubrobacter</taxon>
    </lineage>
</organism>
<evidence type="ECO:0000313" key="2">
    <source>
        <dbReference type="EMBL" id="MDA0162402.1"/>
    </source>
</evidence>
<keyword evidence="3" id="KW-1185">Reference proteome</keyword>
<feature type="signal peptide" evidence="1">
    <location>
        <begin position="1"/>
        <end position="25"/>
    </location>
</feature>
<feature type="chain" id="PRO_5040980610" evidence="1">
    <location>
        <begin position="26"/>
        <end position="389"/>
    </location>
</feature>
<comment type="caution">
    <text evidence="2">The sequence shown here is derived from an EMBL/GenBank/DDBJ whole genome shotgun (WGS) entry which is preliminary data.</text>
</comment>
<dbReference type="SUPFAM" id="SSF53474">
    <property type="entry name" value="alpha/beta-Hydrolases"/>
    <property type="match status" value="1"/>
</dbReference>
<sequence>MQRTLVAGILTILAAPVLAVSPANAAVKQGPAGDAFYTPPSALPSGAHGTPIWQRKLTGAPVLKSAKSNTLLLYTSSGLDNKPVAVSGDVAIPKGKAPKGGWPVISWAHGTVGIADACAPSKIGTQANYDSPMLNSWLKAGYAVVRTDYEGLGTPGPHPYLIGSSEGRSTLDMVRAARKLNPDIGSRLVIAGHSQGGQAALFAASLAKKWTPELKLNGTVAFAPVSHLSQQSTLLGALTQPGGLAPLAAMILRGVDIGDPSLNVQGYLSDAAKALYPQIDEKCLDGLSQPDSFGSISPAGLVREGADVAPVTAALAKLDDPDKLKIAGPVLIEQGKADTTVLPNFTTALSTELKAKVTYKTYAGVNHAGAVTAKKPSTDATKWIKQILG</sequence>
<proteinExistence type="predicted"/>
<name>A0A9X3MU09_9ACTN</name>
<dbReference type="InterPro" id="IPR029058">
    <property type="entry name" value="AB_hydrolase_fold"/>
</dbReference>
<dbReference type="PANTHER" id="PTHR34853">
    <property type="match status" value="1"/>
</dbReference>
<keyword evidence="1" id="KW-0732">Signal</keyword>
<dbReference type="PANTHER" id="PTHR34853:SF1">
    <property type="entry name" value="LIPASE 5"/>
    <property type="match status" value="1"/>
</dbReference>
<dbReference type="AlphaFoldDB" id="A0A9X3MU09"/>
<dbReference type="GO" id="GO:0004806">
    <property type="term" value="F:triacylglycerol lipase activity"/>
    <property type="evidence" value="ECO:0007669"/>
    <property type="project" value="InterPro"/>
</dbReference>
<dbReference type="Pfam" id="PF03583">
    <property type="entry name" value="LIP"/>
    <property type="match status" value="1"/>
</dbReference>
<dbReference type="InterPro" id="IPR005152">
    <property type="entry name" value="Lipase_secreted"/>
</dbReference>